<dbReference type="Pfam" id="PF04189">
    <property type="entry name" value="Gcd10p"/>
    <property type="match status" value="1"/>
</dbReference>
<keyword evidence="5" id="KW-0539">Nucleus</keyword>
<evidence type="ECO:0000313" key="8">
    <source>
        <dbReference type="EMBL" id="KZZ95110.1"/>
    </source>
</evidence>
<evidence type="ECO:0000256" key="4">
    <source>
        <dbReference type="ARBA" id="ARBA00022694"/>
    </source>
</evidence>
<feature type="compositionally biased region" description="Low complexity" evidence="7">
    <location>
        <begin position="494"/>
        <end position="506"/>
    </location>
</feature>
<keyword evidence="8" id="KW-0489">Methyltransferase</keyword>
<feature type="region of interest" description="Disordered" evidence="7">
    <location>
        <begin position="494"/>
        <end position="521"/>
    </location>
</feature>
<reference evidence="8 9" key="1">
    <citation type="journal article" date="2016" name="Genome Biol. Evol.">
        <title>Divergent and convergent evolution of fungal pathogenicity.</title>
        <authorList>
            <person name="Shang Y."/>
            <person name="Xiao G."/>
            <person name="Zheng P."/>
            <person name="Cen K."/>
            <person name="Zhan S."/>
            <person name="Wang C."/>
        </authorList>
    </citation>
    <scope>NUCLEOTIDE SEQUENCE [LARGE SCALE GENOMIC DNA]</scope>
    <source>
        <strain evidence="8 9">ARSEF 7405</strain>
    </source>
</reference>
<feature type="region of interest" description="Disordered" evidence="7">
    <location>
        <begin position="112"/>
        <end position="162"/>
    </location>
</feature>
<evidence type="ECO:0000256" key="5">
    <source>
        <dbReference type="ARBA" id="ARBA00023242"/>
    </source>
</evidence>
<dbReference type="GO" id="GO:0031515">
    <property type="term" value="C:tRNA (m1A) methyltransferase complex"/>
    <property type="evidence" value="ECO:0007669"/>
    <property type="project" value="InterPro"/>
</dbReference>
<feature type="compositionally biased region" description="Low complexity" evidence="7">
    <location>
        <begin position="127"/>
        <end position="142"/>
    </location>
</feature>
<feature type="region of interest" description="Disordered" evidence="7">
    <location>
        <begin position="60"/>
        <end position="91"/>
    </location>
</feature>
<keyword evidence="9" id="KW-1185">Reference proteome</keyword>
<dbReference type="Proteomes" id="UP000242877">
    <property type="component" value="Unassembled WGS sequence"/>
</dbReference>
<evidence type="ECO:0000256" key="1">
    <source>
        <dbReference type="ARBA" id="ARBA00004123"/>
    </source>
</evidence>
<dbReference type="InterPro" id="IPR017423">
    <property type="entry name" value="TRM6"/>
</dbReference>
<protein>
    <recommendedName>
        <fullName evidence="3">tRNA (adenine(58)-N(1))-methyltransferase non-catalytic subunit TRM6</fullName>
    </recommendedName>
    <alternativeName>
        <fullName evidence="6">tRNA(m1A58)-methyltransferase subunit TRM6</fullName>
    </alternativeName>
</protein>
<dbReference type="EMBL" id="AZGZ01000005">
    <property type="protein sequence ID" value="KZZ95110.1"/>
    <property type="molecule type" value="Genomic_DNA"/>
</dbReference>
<evidence type="ECO:0000256" key="6">
    <source>
        <dbReference type="ARBA" id="ARBA00032319"/>
    </source>
</evidence>
<dbReference type="AlphaFoldDB" id="A0A166P8U8"/>
<organism evidence="8 9">
    <name type="scientific">Ascosphaera apis ARSEF 7405</name>
    <dbReference type="NCBI Taxonomy" id="392613"/>
    <lineage>
        <taxon>Eukaryota</taxon>
        <taxon>Fungi</taxon>
        <taxon>Dikarya</taxon>
        <taxon>Ascomycota</taxon>
        <taxon>Pezizomycotina</taxon>
        <taxon>Eurotiomycetes</taxon>
        <taxon>Eurotiomycetidae</taxon>
        <taxon>Onygenales</taxon>
        <taxon>Ascosphaeraceae</taxon>
        <taxon>Ascosphaera</taxon>
    </lineage>
</organism>
<comment type="caution">
    <text evidence="8">The sequence shown here is derived from an EMBL/GenBank/DDBJ whole genome shotgun (WGS) entry which is preliminary data.</text>
</comment>
<dbReference type="VEuPathDB" id="FungiDB:AAP_01598"/>
<gene>
    <name evidence="8" type="ORF">AAP_01598</name>
</gene>
<feature type="compositionally biased region" description="Low complexity" evidence="7">
    <location>
        <begin position="298"/>
        <end position="309"/>
    </location>
</feature>
<dbReference type="OrthoDB" id="10254665at2759"/>
<dbReference type="PANTHER" id="PTHR12945">
    <property type="entry name" value="TRANSLATION INITIATION FACTOR EIF3-RELATED"/>
    <property type="match status" value="1"/>
</dbReference>
<comment type="similarity">
    <text evidence="2">Belongs to the TRM6/GCD10 family.</text>
</comment>
<feature type="region of interest" description="Disordered" evidence="7">
    <location>
        <begin position="297"/>
        <end position="332"/>
    </location>
</feature>
<feature type="compositionally biased region" description="Basic and acidic residues" evidence="7">
    <location>
        <begin position="146"/>
        <end position="155"/>
    </location>
</feature>
<dbReference type="GO" id="GO:0008168">
    <property type="term" value="F:methyltransferase activity"/>
    <property type="evidence" value="ECO:0007669"/>
    <property type="project" value="UniProtKB-KW"/>
</dbReference>
<dbReference type="PANTHER" id="PTHR12945:SF0">
    <property type="entry name" value="TRNA (ADENINE(58)-N(1))-METHYLTRANSFERASE NON-CATALYTIC SUBUNIT TRM6"/>
    <property type="match status" value="1"/>
</dbReference>
<dbReference type="GO" id="GO:0005634">
    <property type="term" value="C:nucleus"/>
    <property type="evidence" value="ECO:0007669"/>
    <property type="project" value="UniProtKB-SubCell"/>
</dbReference>
<keyword evidence="8" id="KW-0808">Transferase</keyword>
<accession>A0A166P8U8</accession>
<evidence type="ECO:0000313" key="9">
    <source>
        <dbReference type="Proteomes" id="UP000242877"/>
    </source>
</evidence>
<name>A0A166P8U8_9EURO</name>
<comment type="subcellular location">
    <subcellularLocation>
        <location evidence="1">Nucleus</location>
    </subcellularLocation>
</comment>
<keyword evidence="4" id="KW-0819">tRNA processing</keyword>
<dbReference type="GO" id="GO:0030488">
    <property type="term" value="P:tRNA methylation"/>
    <property type="evidence" value="ECO:0007669"/>
    <property type="project" value="InterPro"/>
</dbReference>
<sequence>MDSTIQPYTYVAIRLPSETTKVQQIIPNTTISLGKYGSFPANQVLGRPYYLTFEILDDAQPSGEEEVRNDNAENEDDKQDESKSKSTSKNVNDKHILRIVSAAELHTESLMLDGGNAPDEADETSEENNNPSTSSPSLTMPSTPDPETRNNRETTDNPSTQTMTVQEIEKLKQGMSQAGQAIINQLLSSHSAIDKKTAFSLAKYKLRKRKKYLKRFSIEPLDVGNLIGWMLYQKDAARVLEMGDEMIGLIGCWANVHNGGDAMGEVEGMKGEGRWLVVDDTGGLVVAAMAERMGILYPSHPSEPQPSQQQEEKFEEQQQQQHSTNKRSFPPAMSAENTTLTLLHPNAQPNLSLLKYFNFDITDPAPSHPLYTNLKTLSWMQLLSPSSDPIYSTEPPLLPDSVLSSWKPNKRGLYHRKRRRWQRTKTVVDETRAGGFDGLIVATLMDPVSVLRHTVPLLKGSAHVVVYSPCVEPLTRLSDLYSSARRSAYLALLQEQQQQQQQSQQQESEEREKENPLLNTEDFPLDPTLLFGATVQTSRARAFQVLPGRTHPTMTARGGAVGYVFHAIRGLAAEGKVTARGQVARKKRKVVEGAAESTTAQESAVA</sequence>
<evidence type="ECO:0000256" key="2">
    <source>
        <dbReference type="ARBA" id="ARBA00008320"/>
    </source>
</evidence>
<proteinExistence type="inferred from homology"/>
<evidence type="ECO:0000256" key="7">
    <source>
        <dbReference type="SAM" id="MobiDB-lite"/>
    </source>
</evidence>
<evidence type="ECO:0000256" key="3">
    <source>
        <dbReference type="ARBA" id="ARBA00021704"/>
    </source>
</evidence>